<keyword evidence="3" id="KW-1185">Reference proteome</keyword>
<organism evidence="2 3">
    <name type="scientific">Teratosphaeria nubilosa</name>
    <dbReference type="NCBI Taxonomy" id="161662"/>
    <lineage>
        <taxon>Eukaryota</taxon>
        <taxon>Fungi</taxon>
        <taxon>Dikarya</taxon>
        <taxon>Ascomycota</taxon>
        <taxon>Pezizomycotina</taxon>
        <taxon>Dothideomycetes</taxon>
        <taxon>Dothideomycetidae</taxon>
        <taxon>Mycosphaerellales</taxon>
        <taxon>Teratosphaeriaceae</taxon>
        <taxon>Teratosphaeria</taxon>
    </lineage>
</organism>
<dbReference type="Proteomes" id="UP000799436">
    <property type="component" value="Unassembled WGS sequence"/>
</dbReference>
<sequence>MKDTSYLMTHALLQSHDAADIHGSSSPSAAESYLQRKRVVYDVAKYTYYGAISYAPAIIALSALGIRIKKLIGRPEFGLGHTSRRHDALLNDRHY</sequence>
<dbReference type="AlphaFoldDB" id="A0A6G1LK23"/>
<keyword evidence="1" id="KW-1133">Transmembrane helix</keyword>
<evidence type="ECO:0000313" key="2">
    <source>
        <dbReference type="EMBL" id="KAF2772514.1"/>
    </source>
</evidence>
<reference evidence="2" key="1">
    <citation type="journal article" date="2020" name="Stud. Mycol.">
        <title>101 Dothideomycetes genomes: a test case for predicting lifestyles and emergence of pathogens.</title>
        <authorList>
            <person name="Haridas S."/>
            <person name="Albert R."/>
            <person name="Binder M."/>
            <person name="Bloem J."/>
            <person name="Labutti K."/>
            <person name="Salamov A."/>
            <person name="Andreopoulos B."/>
            <person name="Baker S."/>
            <person name="Barry K."/>
            <person name="Bills G."/>
            <person name="Bluhm B."/>
            <person name="Cannon C."/>
            <person name="Castanera R."/>
            <person name="Culley D."/>
            <person name="Daum C."/>
            <person name="Ezra D."/>
            <person name="Gonzalez J."/>
            <person name="Henrissat B."/>
            <person name="Kuo A."/>
            <person name="Liang C."/>
            <person name="Lipzen A."/>
            <person name="Lutzoni F."/>
            <person name="Magnuson J."/>
            <person name="Mondo S."/>
            <person name="Nolan M."/>
            <person name="Ohm R."/>
            <person name="Pangilinan J."/>
            <person name="Park H.-J."/>
            <person name="Ramirez L."/>
            <person name="Alfaro M."/>
            <person name="Sun H."/>
            <person name="Tritt A."/>
            <person name="Yoshinaga Y."/>
            <person name="Zwiers L.-H."/>
            <person name="Turgeon B."/>
            <person name="Goodwin S."/>
            <person name="Spatafora J."/>
            <person name="Crous P."/>
            <person name="Grigoriev I."/>
        </authorList>
    </citation>
    <scope>NUCLEOTIDE SEQUENCE</scope>
    <source>
        <strain evidence="2">CBS 116005</strain>
    </source>
</reference>
<accession>A0A6G1LK23</accession>
<dbReference type="EMBL" id="ML995814">
    <property type="protein sequence ID" value="KAF2772514.1"/>
    <property type="molecule type" value="Genomic_DNA"/>
</dbReference>
<keyword evidence="1" id="KW-0472">Membrane</keyword>
<name>A0A6G1LK23_9PEZI</name>
<evidence type="ECO:0000313" key="3">
    <source>
        <dbReference type="Proteomes" id="UP000799436"/>
    </source>
</evidence>
<gene>
    <name evidence="2" type="ORF">EJ03DRAFT_186525</name>
</gene>
<keyword evidence="1" id="KW-0812">Transmembrane</keyword>
<proteinExistence type="predicted"/>
<protein>
    <submittedName>
        <fullName evidence="2">Uncharacterized protein</fullName>
    </submittedName>
</protein>
<evidence type="ECO:0000256" key="1">
    <source>
        <dbReference type="SAM" id="Phobius"/>
    </source>
</evidence>
<feature type="transmembrane region" description="Helical" evidence="1">
    <location>
        <begin position="46"/>
        <end position="66"/>
    </location>
</feature>